<keyword evidence="1" id="KW-0732">Signal</keyword>
<dbReference type="Gene3D" id="3.90.76.10">
    <property type="entry name" value="Dipeptide-binding Protein, Domain 1"/>
    <property type="match status" value="1"/>
</dbReference>
<name>A0A931CRD4_9MICC</name>
<comment type="caution">
    <text evidence="3">The sequence shown here is derived from an EMBL/GenBank/DDBJ whole genome shotgun (WGS) entry which is preliminary data.</text>
</comment>
<dbReference type="PROSITE" id="PS51257">
    <property type="entry name" value="PROKAR_LIPOPROTEIN"/>
    <property type="match status" value="1"/>
</dbReference>
<gene>
    <name evidence="3" type="ORF">IV500_15505</name>
</gene>
<dbReference type="GO" id="GO:1904680">
    <property type="term" value="F:peptide transmembrane transporter activity"/>
    <property type="evidence" value="ECO:0007669"/>
    <property type="project" value="TreeGrafter"/>
</dbReference>
<protein>
    <submittedName>
        <fullName evidence="3">ABC transporter family substrate-binding protein</fullName>
    </submittedName>
</protein>
<reference evidence="3 4" key="1">
    <citation type="submission" date="2020-11" db="EMBL/GenBank/DDBJ databases">
        <title>Arthrobacter antarcticus sp. nov., isolated from Antarctic Soil.</title>
        <authorList>
            <person name="Li J."/>
        </authorList>
    </citation>
    <scope>NUCLEOTIDE SEQUENCE [LARGE SCALE GENOMIC DNA]</scope>
    <source>
        <strain evidence="3 4">Z1-20</strain>
    </source>
</reference>
<dbReference type="InterPro" id="IPR000914">
    <property type="entry name" value="SBP_5_dom"/>
</dbReference>
<evidence type="ECO:0000259" key="2">
    <source>
        <dbReference type="Pfam" id="PF00496"/>
    </source>
</evidence>
<dbReference type="SUPFAM" id="SSF53850">
    <property type="entry name" value="Periplasmic binding protein-like II"/>
    <property type="match status" value="1"/>
</dbReference>
<dbReference type="GO" id="GO:0015833">
    <property type="term" value="P:peptide transport"/>
    <property type="evidence" value="ECO:0007669"/>
    <property type="project" value="TreeGrafter"/>
</dbReference>
<feature type="domain" description="Solute-binding protein family 5" evidence="2">
    <location>
        <begin position="111"/>
        <end position="490"/>
    </location>
</feature>
<feature type="signal peptide" evidence="1">
    <location>
        <begin position="1"/>
        <end position="22"/>
    </location>
</feature>
<proteinExistence type="predicted"/>
<dbReference type="PANTHER" id="PTHR30290:SF65">
    <property type="entry name" value="MONOACYL PHOSPHATIDYLINOSITOL TETRAMANNOSIDE-BINDING PROTEIN LPQW-RELATED"/>
    <property type="match status" value="1"/>
</dbReference>
<dbReference type="GO" id="GO:0043190">
    <property type="term" value="C:ATP-binding cassette (ABC) transporter complex"/>
    <property type="evidence" value="ECO:0007669"/>
    <property type="project" value="InterPro"/>
</dbReference>
<dbReference type="GO" id="GO:0042597">
    <property type="term" value="C:periplasmic space"/>
    <property type="evidence" value="ECO:0007669"/>
    <property type="project" value="UniProtKB-ARBA"/>
</dbReference>
<dbReference type="InterPro" id="IPR039424">
    <property type="entry name" value="SBP_5"/>
</dbReference>
<dbReference type="AlphaFoldDB" id="A0A931CRD4"/>
<evidence type="ECO:0000256" key="1">
    <source>
        <dbReference type="SAM" id="SignalP"/>
    </source>
</evidence>
<dbReference type="EMBL" id="JADNYM010000021">
    <property type="protein sequence ID" value="MBG0740781.1"/>
    <property type="molecule type" value="Genomic_DNA"/>
</dbReference>
<dbReference type="Proteomes" id="UP000655366">
    <property type="component" value="Unassembled WGS sequence"/>
</dbReference>
<dbReference type="RefSeq" id="WP_196397718.1">
    <property type="nucleotide sequence ID" value="NZ_JADNYM010000021.1"/>
</dbReference>
<dbReference type="Gene3D" id="3.10.105.10">
    <property type="entry name" value="Dipeptide-binding Protein, Domain 3"/>
    <property type="match status" value="1"/>
</dbReference>
<dbReference type="PANTHER" id="PTHR30290">
    <property type="entry name" value="PERIPLASMIC BINDING COMPONENT OF ABC TRANSPORTER"/>
    <property type="match status" value="1"/>
</dbReference>
<dbReference type="Pfam" id="PF00496">
    <property type="entry name" value="SBP_bac_5"/>
    <property type="match status" value="1"/>
</dbReference>
<feature type="chain" id="PRO_5038426729" evidence="1">
    <location>
        <begin position="23"/>
        <end position="574"/>
    </location>
</feature>
<accession>A0A931CRD4</accession>
<sequence>MKRTKYAALGAAALALALGVSGCSGGSGGGTATVNATQGASDQGKLPTTAWDTADYSDVKDGGTLTLPISALPSNWNSGTVDGNTSDQIKVLLSPTTGGPVRIKDDGTWEMNPDYATEVKLVSTDPQVVEVKLNPKAVWGDGAPMTYKDFESAWKAFNGSDTSFQVASTNVWEDISSVERTDSDSNFKITFKNKNADWPSILVGPSFEASVTKDPATFNDAYKTTPVPSSGPYEVSNVDTTGQVVTLKQNPKWWGEKPKLDTIIVKTIESQDALAQAYANKEVDALGIGSGIVSPDVYNTASKRDDGEIQRAGGLTWYHFDFNAKVAPLDDVKVRQGIARAINRDTIAQSRLEPLGAPVTTQNNYIYMPGQKGYTDDATSTIGYDVAKAGALLDDAGWKKGSDGMRAKDGKPLAISVTVPSGVATSANAAKQIQANLKAVGVELTIDTVPVAKFFSDYITTTDKKNFQTTLFSWVGTAFPVSSSQSIFYPADSEQNYNGVSDDSLGDLWKQANAELDPEKQRALAQKIDQTIFSYVPMVPISPTPTVSAVKKGLVNIGAVQFQDIDWTKVGWKS</sequence>
<dbReference type="CDD" id="cd08501">
    <property type="entry name" value="PBP2_Lpqw"/>
    <property type="match status" value="1"/>
</dbReference>
<dbReference type="Gene3D" id="3.40.190.10">
    <property type="entry name" value="Periplasmic binding protein-like II"/>
    <property type="match status" value="1"/>
</dbReference>
<dbReference type="PIRSF" id="PIRSF002741">
    <property type="entry name" value="MppA"/>
    <property type="match status" value="1"/>
</dbReference>
<evidence type="ECO:0000313" key="4">
    <source>
        <dbReference type="Proteomes" id="UP000655366"/>
    </source>
</evidence>
<dbReference type="InterPro" id="IPR030678">
    <property type="entry name" value="Peptide/Ni-bd"/>
</dbReference>
<keyword evidence="4" id="KW-1185">Reference proteome</keyword>
<organism evidence="3 4">
    <name type="scientific">Arthrobacter terrae</name>
    <dbReference type="NCBI Taxonomy" id="2935737"/>
    <lineage>
        <taxon>Bacteria</taxon>
        <taxon>Bacillati</taxon>
        <taxon>Actinomycetota</taxon>
        <taxon>Actinomycetes</taxon>
        <taxon>Micrococcales</taxon>
        <taxon>Micrococcaceae</taxon>
        <taxon>Arthrobacter</taxon>
    </lineage>
</organism>
<evidence type="ECO:0000313" key="3">
    <source>
        <dbReference type="EMBL" id="MBG0740781.1"/>
    </source>
</evidence>